<feature type="compositionally biased region" description="Basic and acidic residues" evidence="1">
    <location>
        <begin position="714"/>
        <end position="725"/>
    </location>
</feature>
<protein>
    <submittedName>
        <fullName evidence="2">Uncharacterized protein</fullName>
    </submittedName>
</protein>
<organism evidence="2 3">
    <name type="scientific">Roridomyces roridus</name>
    <dbReference type="NCBI Taxonomy" id="1738132"/>
    <lineage>
        <taxon>Eukaryota</taxon>
        <taxon>Fungi</taxon>
        <taxon>Dikarya</taxon>
        <taxon>Basidiomycota</taxon>
        <taxon>Agaricomycotina</taxon>
        <taxon>Agaricomycetes</taxon>
        <taxon>Agaricomycetidae</taxon>
        <taxon>Agaricales</taxon>
        <taxon>Marasmiineae</taxon>
        <taxon>Mycenaceae</taxon>
        <taxon>Roridomyces</taxon>
    </lineage>
</organism>
<feature type="region of interest" description="Disordered" evidence="1">
    <location>
        <begin position="207"/>
        <end position="235"/>
    </location>
</feature>
<sequence length="894" mass="99166">MCKAAHEYLVDRRIQMPPSAVKMVKSRGIHEVNQSTVPEKDKFVVHRCWHGGGKQEACRAANGPVIGSQTWSGRTDAVLLPSTLGGGDGNTQTQRRPAGKTQEEGSGRKPGARVQTGGVKIWRKDENAGEAGTTQSCYSSLQAWDGAPQGDATPEIYCPAKLPVALSFDSGSGHSTKWMNFASFYRGLETSRVVFIWLGVNSPVTESLTPVQGEEKEQSRQHPTPNRTGGPYIDPCRCKPIVGSPSQTGSSMEGRTVKLVNQTSAHLFGNGTREPPAYSDVRIKLYEEIIHSKHVEAFAPDPADSRALPRKAVIHKPGYNVPWSATERRKTSTSAGKRYELRTCKFRQPDITEGYLAQIFRDGVARYIRVQWLTKGLNPEETKLERLAKMDPTIPTVTEHTRSSQSLKPLEISKPREEGNSARCVGCCCQLWVQQPIRLIVFVANVDGKVPPSVQIQEMSNSEAEENDDGSSGQEEIATSGRDGCSDSDDSGTDDQVAETRRHQGKVDGAGVNRAIVRRSHESEVRAKEVSGSVRGPDTENRGAVISRIFRFIGVPKMHTFPDFQVTDDHISYAIQFFIPLSLSLSLPESEAWITPKAGGAFGRLRNSGPPPRPEHPYLHEILGHFYFRCGYIVAERQNRPIEIQISALQRGELGGVNQRLREENCCIRRAMRMFLEIGKHRVYSHQPNGGYQPENRHSQDDAQRNVLAFHNERDRRPKHYKDGADDCSANLSEKGRDRHMTHDEGVKEHENVHGRGQGQQLCRVVSAATIRDRTLWTHSCGVPMGHASVSILEPRGDVEVQLRPCESFSLGNRRSQRTWRISARVAKPALGTSVRVSVDLKFATAADLTHYGRDAYMSAESTTHRPKEGGVSPGAWWPSTTNGVMQKMVQEKM</sequence>
<dbReference type="AlphaFoldDB" id="A0AAD7C8I8"/>
<feature type="region of interest" description="Disordered" evidence="1">
    <location>
        <begin position="78"/>
        <end position="118"/>
    </location>
</feature>
<evidence type="ECO:0000313" key="3">
    <source>
        <dbReference type="Proteomes" id="UP001221142"/>
    </source>
</evidence>
<evidence type="ECO:0000313" key="2">
    <source>
        <dbReference type="EMBL" id="KAJ7641965.1"/>
    </source>
</evidence>
<proteinExistence type="predicted"/>
<feature type="compositionally biased region" description="Acidic residues" evidence="1">
    <location>
        <begin position="486"/>
        <end position="497"/>
    </location>
</feature>
<keyword evidence="3" id="KW-1185">Reference proteome</keyword>
<feature type="region of interest" description="Disordered" evidence="1">
    <location>
        <begin position="458"/>
        <end position="515"/>
    </location>
</feature>
<reference evidence="2" key="1">
    <citation type="submission" date="2023-03" db="EMBL/GenBank/DDBJ databases">
        <title>Massive genome expansion in bonnet fungi (Mycena s.s.) driven by repeated elements and novel gene families across ecological guilds.</title>
        <authorList>
            <consortium name="Lawrence Berkeley National Laboratory"/>
            <person name="Harder C.B."/>
            <person name="Miyauchi S."/>
            <person name="Viragh M."/>
            <person name="Kuo A."/>
            <person name="Thoen E."/>
            <person name="Andreopoulos B."/>
            <person name="Lu D."/>
            <person name="Skrede I."/>
            <person name="Drula E."/>
            <person name="Henrissat B."/>
            <person name="Morin E."/>
            <person name="Kohler A."/>
            <person name="Barry K."/>
            <person name="LaButti K."/>
            <person name="Morin E."/>
            <person name="Salamov A."/>
            <person name="Lipzen A."/>
            <person name="Mereny Z."/>
            <person name="Hegedus B."/>
            <person name="Baldrian P."/>
            <person name="Stursova M."/>
            <person name="Weitz H."/>
            <person name="Taylor A."/>
            <person name="Grigoriev I.V."/>
            <person name="Nagy L.G."/>
            <person name="Martin F."/>
            <person name="Kauserud H."/>
        </authorList>
    </citation>
    <scope>NUCLEOTIDE SEQUENCE</scope>
    <source>
        <strain evidence="2">9284</strain>
    </source>
</reference>
<comment type="caution">
    <text evidence="2">The sequence shown here is derived from an EMBL/GenBank/DDBJ whole genome shotgun (WGS) entry which is preliminary data.</text>
</comment>
<feature type="region of interest" description="Disordered" evidence="1">
    <location>
        <begin position="394"/>
        <end position="415"/>
    </location>
</feature>
<dbReference type="EMBL" id="JARKIF010000004">
    <property type="protein sequence ID" value="KAJ7641965.1"/>
    <property type="molecule type" value="Genomic_DNA"/>
</dbReference>
<dbReference type="Proteomes" id="UP001221142">
    <property type="component" value="Unassembled WGS sequence"/>
</dbReference>
<feature type="compositionally biased region" description="Polar residues" evidence="1">
    <location>
        <begin position="395"/>
        <end position="407"/>
    </location>
</feature>
<gene>
    <name evidence="2" type="ORF">FB45DRAFT_1126196</name>
</gene>
<accession>A0AAD7C8I8</accession>
<name>A0AAD7C8I8_9AGAR</name>
<feature type="region of interest" description="Disordered" evidence="1">
    <location>
        <begin position="714"/>
        <end position="739"/>
    </location>
</feature>
<evidence type="ECO:0000256" key="1">
    <source>
        <dbReference type="SAM" id="MobiDB-lite"/>
    </source>
</evidence>